<dbReference type="HOGENOM" id="CLU_3234793_0_0_4"/>
<proteinExistence type="predicted"/>
<keyword evidence="2" id="KW-1185">Reference proteome</keyword>
<name>C4GKB4_9NEIS</name>
<sequence length="43" mass="4559">MNKTAQPPSGGCVLKPPVLLLGQPETAQPPSGGCVLKHWFRAF</sequence>
<dbReference type="EMBL" id="ACJW02000003">
    <property type="protein sequence ID" value="EEP68236.1"/>
    <property type="molecule type" value="Genomic_DNA"/>
</dbReference>
<organism evidence="1 2">
    <name type="scientific">Kingella oralis ATCC 51147</name>
    <dbReference type="NCBI Taxonomy" id="629741"/>
    <lineage>
        <taxon>Bacteria</taxon>
        <taxon>Pseudomonadati</taxon>
        <taxon>Pseudomonadota</taxon>
        <taxon>Betaproteobacteria</taxon>
        <taxon>Neisseriales</taxon>
        <taxon>Neisseriaceae</taxon>
        <taxon>Kingella</taxon>
    </lineage>
</organism>
<comment type="caution">
    <text evidence="1">The sequence shown here is derived from an EMBL/GenBank/DDBJ whole genome shotgun (WGS) entry which is preliminary data.</text>
</comment>
<reference evidence="1" key="1">
    <citation type="submission" date="2009-04" db="EMBL/GenBank/DDBJ databases">
        <authorList>
            <person name="Weinstock G."/>
            <person name="Sodergren E."/>
            <person name="Clifton S."/>
            <person name="Fulton L."/>
            <person name="Fulton B."/>
            <person name="Courtney L."/>
            <person name="Fronick C."/>
            <person name="Harrison M."/>
            <person name="Strong C."/>
            <person name="Farmer C."/>
            <person name="Delahaunty K."/>
            <person name="Markovic C."/>
            <person name="Hall O."/>
            <person name="Minx P."/>
            <person name="Tomlinson C."/>
            <person name="Mitreva M."/>
            <person name="Nelson J."/>
            <person name="Hou S."/>
            <person name="Wollam A."/>
            <person name="Pepin K.H."/>
            <person name="Johnson M."/>
            <person name="Bhonagiri V."/>
            <person name="Nash W.E."/>
            <person name="Warren W."/>
            <person name="Chinwalla A."/>
            <person name="Mardis E.R."/>
            <person name="Wilson R.K."/>
        </authorList>
    </citation>
    <scope>NUCLEOTIDE SEQUENCE [LARGE SCALE GENOMIC DNA]</scope>
    <source>
        <strain evidence="1">ATCC 51147</strain>
    </source>
</reference>
<dbReference type="AlphaFoldDB" id="C4GKB4"/>
<accession>C4GKB4</accession>
<dbReference type="STRING" id="629741.GCWU000324_02488"/>
<evidence type="ECO:0000313" key="2">
    <source>
        <dbReference type="Proteomes" id="UP000003009"/>
    </source>
</evidence>
<evidence type="ECO:0000313" key="1">
    <source>
        <dbReference type="EMBL" id="EEP68236.1"/>
    </source>
</evidence>
<protein>
    <submittedName>
        <fullName evidence="1">Uncharacterized protein</fullName>
    </submittedName>
</protein>
<gene>
    <name evidence="1" type="ORF">GCWU000324_02488</name>
</gene>
<dbReference type="Proteomes" id="UP000003009">
    <property type="component" value="Unassembled WGS sequence"/>
</dbReference>